<sequence>MESSSLIQHSTPVSWISNSHSGPSLCEIRLSARMRNLTALLFLLSLCSLQLVSSVPTSFNHITQCCTGTSTVKIPLKIIVTYWWTSKNCPIKAIVFETLNNGTHYRCVDPTAVWVNHHMKAVDRKNKKLLSARMRNLTALLFLLLLCSLQVSPGSTDFRITCCKKTTIVKIPLKSIVTYWWTSNDCPKKAIVFETLNNGTHYRCVDPTAVWVNHHMKAVDLRNSTTVTAKP</sequence>
<dbReference type="PANTHER" id="PTHR12015:SF183">
    <property type="entry name" value="C-C MOTIF CHEMOKINE 3"/>
    <property type="match status" value="1"/>
</dbReference>
<dbReference type="SMART" id="SM00199">
    <property type="entry name" value="SCY"/>
    <property type="match status" value="2"/>
</dbReference>
<name>A0A9F7TK69_ICTPU</name>
<dbReference type="GO" id="GO:0006955">
    <property type="term" value="P:immune response"/>
    <property type="evidence" value="ECO:0007669"/>
    <property type="project" value="InterPro"/>
</dbReference>
<dbReference type="GO" id="GO:0008009">
    <property type="term" value="F:chemokine activity"/>
    <property type="evidence" value="ECO:0007669"/>
    <property type="project" value="InterPro"/>
</dbReference>
<dbReference type="GeneID" id="108269314"/>
<evidence type="ECO:0000313" key="7">
    <source>
        <dbReference type="RefSeq" id="XP_053538353.1"/>
    </source>
</evidence>
<dbReference type="InterPro" id="IPR001811">
    <property type="entry name" value="Chemokine_IL8-like_dom"/>
</dbReference>
<keyword evidence="2" id="KW-0202">Cytokine</keyword>
<dbReference type="RefSeq" id="XP_053538353.1">
    <property type="nucleotide sequence ID" value="XM_053682378.1"/>
</dbReference>
<evidence type="ECO:0000256" key="1">
    <source>
        <dbReference type="ARBA" id="ARBA00004613"/>
    </source>
</evidence>
<gene>
    <name evidence="7" type="primary">LOC108269314</name>
</gene>
<reference evidence="6" key="1">
    <citation type="journal article" date="2016" name="Nat. Commun.">
        <title>The channel catfish genome sequence provides insights into the evolution of scale formation in teleosts.</title>
        <authorList>
            <person name="Liu Z."/>
            <person name="Liu S."/>
            <person name="Yao J."/>
            <person name="Bao L."/>
            <person name="Zhang J."/>
            <person name="Li Y."/>
            <person name="Jiang C."/>
            <person name="Sun L."/>
            <person name="Wang R."/>
            <person name="Zhang Y."/>
            <person name="Zhou T."/>
            <person name="Zeng Q."/>
            <person name="Fu Q."/>
            <person name="Gao S."/>
            <person name="Li N."/>
            <person name="Koren S."/>
            <person name="Jiang Y."/>
            <person name="Zimin A."/>
            <person name="Xu P."/>
            <person name="Phillippy A.M."/>
            <person name="Geng X."/>
            <person name="Song L."/>
            <person name="Sun F."/>
            <person name="Li C."/>
            <person name="Wang X."/>
            <person name="Chen A."/>
            <person name="Jin Y."/>
            <person name="Yuan Z."/>
            <person name="Yang Y."/>
            <person name="Tan S."/>
            <person name="Peatman E."/>
            <person name="Lu J."/>
            <person name="Qin Z."/>
            <person name="Dunham R."/>
            <person name="Li Z."/>
            <person name="Sonstegard T."/>
            <person name="Feng J."/>
            <person name="Danzmann R.G."/>
            <person name="Schroeder S."/>
            <person name="Scheffler B."/>
            <person name="Duke M.V."/>
            <person name="Ballard L."/>
            <person name="Kucuktas H."/>
            <person name="Kaltenboeck L."/>
            <person name="Liu H."/>
            <person name="Armbruster J."/>
            <person name="Xie Y."/>
            <person name="Kirby M.L."/>
            <person name="Tian Y."/>
            <person name="Flanagan M.E."/>
            <person name="Mu W."/>
            <person name="Waldbieser G.C."/>
        </authorList>
    </citation>
    <scope>NUCLEOTIDE SEQUENCE [LARGE SCALE GENOMIC DNA]</scope>
    <source>
        <strain evidence="6">SDA103</strain>
    </source>
</reference>
<evidence type="ECO:0000256" key="3">
    <source>
        <dbReference type="ARBA" id="ARBA00022525"/>
    </source>
</evidence>
<protein>
    <submittedName>
        <fullName evidence="7">Uncharacterized protein LOC108269314</fullName>
    </submittedName>
</protein>
<dbReference type="CDD" id="cd00272">
    <property type="entry name" value="Chemokine_CC"/>
    <property type="match status" value="1"/>
</dbReference>
<dbReference type="OrthoDB" id="8934837at2759"/>
<dbReference type="InterPro" id="IPR039809">
    <property type="entry name" value="Chemokine_b/g/d"/>
</dbReference>
<dbReference type="SUPFAM" id="SSF54117">
    <property type="entry name" value="Interleukin 8-like chemokines"/>
    <property type="match status" value="2"/>
</dbReference>
<reference evidence="7" key="2">
    <citation type="submission" date="2025-08" db="UniProtKB">
        <authorList>
            <consortium name="RefSeq"/>
        </authorList>
    </citation>
    <scope>IDENTIFICATION</scope>
    <source>
        <tissue evidence="7">Blood</tissue>
    </source>
</reference>
<keyword evidence="3" id="KW-0964">Secreted</keyword>
<comment type="subcellular location">
    <subcellularLocation>
        <location evidence="1">Secreted</location>
    </subcellularLocation>
</comment>
<dbReference type="AlphaFoldDB" id="A0A9F7TK69"/>
<feature type="domain" description="Chemokine interleukin-8-like" evidence="5">
    <location>
        <begin position="62"/>
        <end position="122"/>
    </location>
</feature>
<dbReference type="GO" id="GO:0005615">
    <property type="term" value="C:extracellular space"/>
    <property type="evidence" value="ECO:0007669"/>
    <property type="project" value="UniProtKB-KW"/>
</dbReference>
<dbReference type="PANTHER" id="PTHR12015">
    <property type="entry name" value="SMALL INDUCIBLE CYTOKINE A"/>
    <property type="match status" value="1"/>
</dbReference>
<dbReference type="Pfam" id="PF00048">
    <property type="entry name" value="IL8"/>
    <property type="match status" value="2"/>
</dbReference>
<dbReference type="Proteomes" id="UP000221080">
    <property type="component" value="Chromosome 8"/>
</dbReference>
<proteinExistence type="predicted"/>
<evidence type="ECO:0000313" key="6">
    <source>
        <dbReference type="Proteomes" id="UP000221080"/>
    </source>
</evidence>
<feature type="domain" description="Chemokine interleukin-8-like" evidence="5">
    <location>
        <begin position="159"/>
        <end position="219"/>
    </location>
</feature>
<evidence type="ECO:0000256" key="4">
    <source>
        <dbReference type="ARBA" id="ARBA00022729"/>
    </source>
</evidence>
<dbReference type="Gene3D" id="2.40.50.40">
    <property type="match status" value="2"/>
</dbReference>
<dbReference type="InterPro" id="IPR036048">
    <property type="entry name" value="Interleukin_8-like_sf"/>
</dbReference>
<accession>A0A9F7TK69</accession>
<evidence type="ECO:0000256" key="2">
    <source>
        <dbReference type="ARBA" id="ARBA00022514"/>
    </source>
</evidence>
<evidence type="ECO:0000259" key="5">
    <source>
        <dbReference type="SMART" id="SM00199"/>
    </source>
</evidence>
<organism evidence="6 7">
    <name type="scientific">Ictalurus punctatus</name>
    <name type="common">Channel catfish</name>
    <name type="synonym">Silurus punctatus</name>
    <dbReference type="NCBI Taxonomy" id="7998"/>
    <lineage>
        <taxon>Eukaryota</taxon>
        <taxon>Metazoa</taxon>
        <taxon>Chordata</taxon>
        <taxon>Craniata</taxon>
        <taxon>Vertebrata</taxon>
        <taxon>Euteleostomi</taxon>
        <taxon>Actinopterygii</taxon>
        <taxon>Neopterygii</taxon>
        <taxon>Teleostei</taxon>
        <taxon>Ostariophysi</taxon>
        <taxon>Siluriformes</taxon>
        <taxon>Ictaluridae</taxon>
        <taxon>Ictalurus</taxon>
    </lineage>
</organism>
<keyword evidence="4" id="KW-0732">Signal</keyword>
<keyword evidence="6" id="KW-1185">Reference proteome</keyword>
<dbReference type="KEGG" id="ipu:108269314"/>